<keyword evidence="7" id="KW-1185">Reference proteome</keyword>
<dbReference type="OrthoDB" id="194358at2759"/>
<feature type="repeat" description="ANK" evidence="4">
    <location>
        <begin position="25"/>
        <end position="58"/>
    </location>
</feature>
<dbReference type="Gene3D" id="1.25.40.20">
    <property type="entry name" value="Ankyrin repeat-containing domain"/>
    <property type="match status" value="1"/>
</dbReference>
<proteinExistence type="predicted"/>
<reference evidence="6" key="1">
    <citation type="journal article" date="2020" name="Fungal Divers.">
        <title>Resolving the Mortierellaceae phylogeny through synthesis of multi-gene phylogenetics and phylogenomics.</title>
        <authorList>
            <person name="Vandepol N."/>
            <person name="Liber J."/>
            <person name="Desiro A."/>
            <person name="Na H."/>
            <person name="Kennedy M."/>
            <person name="Barry K."/>
            <person name="Grigoriev I.V."/>
            <person name="Miller A.N."/>
            <person name="O'Donnell K."/>
            <person name="Stajich J.E."/>
            <person name="Bonito G."/>
        </authorList>
    </citation>
    <scope>NUCLEOTIDE SEQUENCE</scope>
    <source>
        <strain evidence="6">MES-2147</strain>
    </source>
</reference>
<feature type="compositionally biased region" description="Basic and acidic residues" evidence="5">
    <location>
        <begin position="141"/>
        <end position="153"/>
    </location>
</feature>
<evidence type="ECO:0000256" key="2">
    <source>
        <dbReference type="ARBA" id="ARBA00022737"/>
    </source>
</evidence>
<dbReference type="SMART" id="SM00248">
    <property type="entry name" value="ANK"/>
    <property type="match status" value="3"/>
</dbReference>
<dbReference type="EC" id="2.3.1.225" evidence="1"/>
<dbReference type="PANTHER" id="PTHR24161">
    <property type="entry name" value="ANK_REP_REGION DOMAIN-CONTAINING PROTEIN-RELATED"/>
    <property type="match status" value="1"/>
</dbReference>
<dbReference type="SUPFAM" id="SSF48403">
    <property type="entry name" value="Ankyrin repeat"/>
    <property type="match status" value="1"/>
</dbReference>
<feature type="compositionally biased region" description="Polar residues" evidence="5">
    <location>
        <begin position="288"/>
        <end position="298"/>
    </location>
</feature>
<dbReference type="EMBL" id="JAAAHW010001108">
    <property type="protein sequence ID" value="KAF9996796.1"/>
    <property type="molecule type" value="Genomic_DNA"/>
</dbReference>
<feature type="compositionally biased region" description="Basic and acidic residues" evidence="5">
    <location>
        <begin position="369"/>
        <end position="379"/>
    </location>
</feature>
<feature type="region of interest" description="Disordered" evidence="5">
    <location>
        <begin position="508"/>
        <end position="528"/>
    </location>
</feature>
<dbReference type="AlphaFoldDB" id="A0A9P6SSB2"/>
<evidence type="ECO:0000313" key="7">
    <source>
        <dbReference type="Proteomes" id="UP000749646"/>
    </source>
</evidence>
<protein>
    <recommendedName>
        <fullName evidence="1">protein S-acyltransferase</fullName>
        <ecNumber evidence="1">2.3.1.225</ecNumber>
    </recommendedName>
</protein>
<feature type="compositionally biased region" description="Polar residues" evidence="5">
    <location>
        <begin position="173"/>
        <end position="194"/>
    </location>
</feature>
<evidence type="ECO:0000313" key="6">
    <source>
        <dbReference type="EMBL" id="KAF9996796.1"/>
    </source>
</evidence>
<feature type="compositionally biased region" description="Low complexity" evidence="5">
    <location>
        <begin position="380"/>
        <end position="437"/>
    </location>
</feature>
<feature type="compositionally biased region" description="Polar residues" evidence="5">
    <location>
        <begin position="508"/>
        <end position="517"/>
    </location>
</feature>
<evidence type="ECO:0000256" key="5">
    <source>
        <dbReference type="SAM" id="MobiDB-lite"/>
    </source>
</evidence>
<dbReference type="PROSITE" id="PS50297">
    <property type="entry name" value="ANK_REP_REGION"/>
    <property type="match status" value="2"/>
</dbReference>
<keyword evidence="3 4" id="KW-0040">ANK repeat</keyword>
<dbReference type="GO" id="GO:0019706">
    <property type="term" value="F:protein-cysteine S-palmitoyltransferase activity"/>
    <property type="evidence" value="ECO:0007669"/>
    <property type="project" value="UniProtKB-EC"/>
</dbReference>
<gene>
    <name evidence="6" type="ORF">BGZ65_007631</name>
</gene>
<dbReference type="InterPro" id="IPR036770">
    <property type="entry name" value="Ankyrin_rpt-contain_sf"/>
</dbReference>
<dbReference type="Pfam" id="PF12796">
    <property type="entry name" value="Ank_2"/>
    <property type="match status" value="1"/>
</dbReference>
<dbReference type="Pfam" id="PF00023">
    <property type="entry name" value="Ank"/>
    <property type="match status" value="1"/>
</dbReference>
<dbReference type="Proteomes" id="UP000749646">
    <property type="component" value="Unassembled WGS sequence"/>
</dbReference>
<evidence type="ECO:0000256" key="3">
    <source>
        <dbReference type="ARBA" id="ARBA00023043"/>
    </source>
</evidence>
<evidence type="ECO:0000256" key="1">
    <source>
        <dbReference type="ARBA" id="ARBA00012210"/>
    </source>
</evidence>
<keyword evidence="2" id="KW-0677">Repeat</keyword>
<feature type="repeat" description="ANK" evidence="4">
    <location>
        <begin position="74"/>
        <end position="106"/>
    </location>
</feature>
<accession>A0A9P6SSB2</accession>
<dbReference type="PANTHER" id="PTHR24161:SF85">
    <property type="entry name" value="PALMITOYLTRANSFERASE HIP14"/>
    <property type="match status" value="1"/>
</dbReference>
<feature type="region of interest" description="Disordered" evidence="5">
    <location>
        <begin position="136"/>
        <end position="470"/>
    </location>
</feature>
<comment type="caution">
    <text evidence="6">The sequence shown here is derived from an EMBL/GenBank/DDBJ whole genome shotgun (WGS) entry which is preliminary data.</text>
</comment>
<feature type="compositionally biased region" description="Polar residues" evidence="5">
    <location>
        <begin position="226"/>
        <end position="240"/>
    </location>
</feature>
<feature type="compositionally biased region" description="Polar residues" evidence="5">
    <location>
        <begin position="345"/>
        <end position="367"/>
    </location>
</feature>
<sequence length="584" mass="63145">MDGYHLVSLVKFALDNGQPIDSVLNGVYPIHAACCSNANVAVVLFLLEKGADVNARRLARKYSSEKGVQTVGTTGSTPLHFAAANGCLAVVDILLRHGAIVDKADKYGSTPLSVSAARNHPDVASLLRQYSAMQRGVQDLTPDKDPIIDRRSSSDYGFRGSPAVTPPLRSPTKETTPQSPLAQSGRSVQTTRSPGQRRISMPSITESPSSSNILTPPRQSCDLGRTPQSTEPLIRSTGSLRLTPAPPTRNVTLLPFVPKALPTRDLSDPTMNKSKSHGGGRGMRRSHTTQGAKANYLTTPPKMKRRKSMESAAFLSPQSAMTIQRRKSFDQLSSLTKSKSRRSSDASTVSQGTVSSRTSGTSHTSMSDHVADSGRERVSNHGINGGSSSSSSSNNNNNNNNNNTFSNTSTRTTINTIGGGANNNNNNIASAINGNDQGDNHDAAAAHGAKSIESDSSSAHSGSLPRSFSQSIFDQIKPRRKPMPFAMDSAIRQSLDLQRLLSNQERTANKAKNNNTEPRNESDSDLPGVLSRHDNRFKYVAAGYCIASKQYWIHVFRTFCFRIVLRKCNHIRTIFENVVVVDNE</sequence>
<feature type="compositionally biased region" description="Basic residues" evidence="5">
    <location>
        <begin position="274"/>
        <end position="287"/>
    </location>
</feature>
<name>A0A9P6SSB2_9FUNG</name>
<dbReference type="InterPro" id="IPR002110">
    <property type="entry name" value="Ankyrin_rpt"/>
</dbReference>
<feature type="compositionally biased region" description="Polar residues" evidence="5">
    <location>
        <begin position="454"/>
        <end position="470"/>
    </location>
</feature>
<dbReference type="PROSITE" id="PS50088">
    <property type="entry name" value="ANK_REPEAT"/>
    <property type="match status" value="2"/>
</dbReference>
<evidence type="ECO:0000256" key="4">
    <source>
        <dbReference type="PROSITE-ProRule" id="PRU00023"/>
    </source>
</evidence>
<feature type="compositionally biased region" description="Low complexity" evidence="5">
    <location>
        <begin position="199"/>
        <end position="211"/>
    </location>
</feature>
<organism evidence="6 7">
    <name type="scientific">Modicella reniformis</name>
    <dbReference type="NCBI Taxonomy" id="1440133"/>
    <lineage>
        <taxon>Eukaryota</taxon>
        <taxon>Fungi</taxon>
        <taxon>Fungi incertae sedis</taxon>
        <taxon>Mucoromycota</taxon>
        <taxon>Mortierellomycotina</taxon>
        <taxon>Mortierellomycetes</taxon>
        <taxon>Mortierellales</taxon>
        <taxon>Mortierellaceae</taxon>
        <taxon>Modicella</taxon>
    </lineage>
</organism>